<feature type="domain" description="Limiting CO2-inducible protein B/C beta carbonyic anhydrase" evidence="1">
    <location>
        <begin position="54"/>
        <end position="265"/>
    </location>
</feature>
<evidence type="ECO:0000313" key="2">
    <source>
        <dbReference type="EMBL" id="MBT1695424.1"/>
    </source>
</evidence>
<dbReference type="RefSeq" id="WP_254159274.1">
    <property type="nucleotide sequence ID" value="NZ_JAHESF010000001.1"/>
</dbReference>
<dbReference type="PANTHER" id="PTHR38016">
    <property type="entry name" value="UNNAMED PRODUCT"/>
    <property type="match status" value="1"/>
</dbReference>
<name>A0AAP2GGX9_9BACT</name>
<dbReference type="Proteomes" id="UP001319200">
    <property type="component" value="Unassembled WGS sequence"/>
</dbReference>
<dbReference type="AlphaFoldDB" id="A0AAP2GGX9"/>
<keyword evidence="3" id="KW-1185">Reference proteome</keyword>
<accession>A0AAP2GGX9</accession>
<evidence type="ECO:0000313" key="3">
    <source>
        <dbReference type="Proteomes" id="UP001319200"/>
    </source>
</evidence>
<evidence type="ECO:0000259" key="1">
    <source>
        <dbReference type="Pfam" id="PF18599"/>
    </source>
</evidence>
<dbReference type="InterPro" id="IPR040703">
    <property type="entry name" value="LCIB/C_CA"/>
</dbReference>
<organism evidence="2 3">
    <name type="scientific">Chryseosolibacter histidini</name>
    <dbReference type="NCBI Taxonomy" id="2782349"/>
    <lineage>
        <taxon>Bacteria</taxon>
        <taxon>Pseudomonadati</taxon>
        <taxon>Bacteroidota</taxon>
        <taxon>Cytophagia</taxon>
        <taxon>Cytophagales</taxon>
        <taxon>Chryseotaleaceae</taxon>
        <taxon>Chryseosolibacter</taxon>
    </lineage>
</organism>
<sequence length="286" mass="31263">MTTSSLLPLLVILISCAPKRTTTADVTPADSLKPVPPAVNEAIQHEFPGALPYATAIDSILARLARAGISSEDILWGQSTCVDDITNTKNKIVHPEIKGPFIFGGLAGLPFTGITGTVAFAHHVPHGGTAVLFLGPHIGYSTDDGWGKIHRHGQDHASTCCGALHAALDKLRQHTIHLATPSEEDYQEQTIEQLALAHQDEILSAKEPLVQFTRIVHSEAEKRMTYYASKVKSRDFAYGVVLVGVIINTDSAFNDYLWIDHFAIIDIENERWLNDLQDMKAETSSH</sequence>
<protein>
    <recommendedName>
        <fullName evidence="1">Limiting CO2-inducible protein B/C beta carbonyic anhydrase domain-containing protein</fullName>
    </recommendedName>
</protein>
<gene>
    <name evidence="2" type="ORF">KK083_00960</name>
</gene>
<dbReference type="EMBL" id="JAHESF010000001">
    <property type="protein sequence ID" value="MBT1695424.1"/>
    <property type="molecule type" value="Genomic_DNA"/>
</dbReference>
<proteinExistence type="predicted"/>
<reference evidence="2 3" key="1">
    <citation type="submission" date="2021-05" db="EMBL/GenBank/DDBJ databases">
        <title>A Polyphasic approach of four new species of the genus Ohtaekwangia: Ohtaekwangia histidinii sp. nov., Ohtaekwangia cretensis sp. nov., Ohtaekwangia indiensis sp. nov., Ohtaekwangia reichenbachii sp. nov. from diverse environment.</title>
        <authorList>
            <person name="Octaviana S."/>
        </authorList>
    </citation>
    <scope>NUCLEOTIDE SEQUENCE [LARGE SCALE GENOMIC DNA]</scope>
    <source>
        <strain evidence="2 3">PWU4</strain>
    </source>
</reference>
<dbReference type="Pfam" id="PF18599">
    <property type="entry name" value="LCIB_C_CA"/>
    <property type="match status" value="1"/>
</dbReference>
<comment type="caution">
    <text evidence="2">The sequence shown here is derived from an EMBL/GenBank/DDBJ whole genome shotgun (WGS) entry which is preliminary data.</text>
</comment>
<dbReference type="PANTHER" id="PTHR38016:SF1">
    <property type="entry name" value="LIMITING CO2-INDUCIBLE PROTEIN B_C BETA CARBONYIC ANHYDRASE DOMAIN-CONTAINING PROTEIN"/>
    <property type="match status" value="1"/>
</dbReference>